<sequence length="159" mass="17392">MRSVFFLSAVLAGLTACAPLSIYHQPGVSVTRLNTDRTDCEVAALRDAPVANQIRRHPPTFVPGPLVCDANGNCFRRPGYWVSGGYYTVDVNANLRGRVENICMAQRGYQPVSIPRCSEAVKRAAPPRSTQRLPQLTEASCAIRYDDGSWQIVNPVSAN</sequence>
<proteinExistence type="predicted"/>
<dbReference type="RefSeq" id="WP_100162367.1">
    <property type="nucleotide sequence ID" value="NZ_PGTB01000029.1"/>
</dbReference>
<protein>
    <recommendedName>
        <fullName evidence="4">Lipoprotein</fullName>
    </recommendedName>
</protein>
<dbReference type="AlphaFoldDB" id="A0A2M8J217"/>
<dbReference type="Proteomes" id="UP000231553">
    <property type="component" value="Unassembled WGS sequence"/>
</dbReference>
<keyword evidence="3" id="KW-1185">Reference proteome</keyword>
<organism evidence="2 3">
    <name type="scientific">Pseudooceanicola lipolyticus</name>
    <dbReference type="NCBI Taxonomy" id="2029104"/>
    <lineage>
        <taxon>Bacteria</taxon>
        <taxon>Pseudomonadati</taxon>
        <taxon>Pseudomonadota</taxon>
        <taxon>Alphaproteobacteria</taxon>
        <taxon>Rhodobacterales</taxon>
        <taxon>Paracoccaceae</taxon>
        <taxon>Pseudooceanicola</taxon>
    </lineage>
</organism>
<gene>
    <name evidence="2" type="ORF">CVM52_09985</name>
</gene>
<dbReference type="OrthoDB" id="7274329at2"/>
<dbReference type="EMBL" id="PGTB01000029">
    <property type="protein sequence ID" value="PJE36827.1"/>
    <property type="molecule type" value="Genomic_DNA"/>
</dbReference>
<evidence type="ECO:0000313" key="3">
    <source>
        <dbReference type="Proteomes" id="UP000231553"/>
    </source>
</evidence>
<feature type="chain" id="PRO_5014870161" description="Lipoprotein" evidence="1">
    <location>
        <begin position="19"/>
        <end position="159"/>
    </location>
</feature>
<evidence type="ECO:0000256" key="1">
    <source>
        <dbReference type="SAM" id="SignalP"/>
    </source>
</evidence>
<keyword evidence="1" id="KW-0732">Signal</keyword>
<comment type="caution">
    <text evidence="2">The sequence shown here is derived from an EMBL/GenBank/DDBJ whole genome shotgun (WGS) entry which is preliminary data.</text>
</comment>
<reference evidence="2 3" key="1">
    <citation type="journal article" date="2018" name="Int. J. Syst. Evol. Microbiol.">
        <title>Pseudooceanicola lipolyticus sp. nov., a marine alphaproteobacterium, reclassification of Oceanicola flagellatus as Pseudooceanicola flagellatus comb. nov. and emended description of the genus Pseudooceanicola.</title>
        <authorList>
            <person name="Huang M.-M."/>
            <person name="Guo L.-L."/>
            <person name="Wu Y.-H."/>
            <person name="Lai Q.-L."/>
            <person name="Shao Z.-Z."/>
            <person name="Wang C.-S."/>
            <person name="Wu M."/>
            <person name="Xu X.-W."/>
        </authorList>
    </citation>
    <scope>NUCLEOTIDE SEQUENCE [LARGE SCALE GENOMIC DNA]</scope>
    <source>
        <strain evidence="2 3">157</strain>
    </source>
</reference>
<name>A0A2M8J217_9RHOB</name>
<evidence type="ECO:0000313" key="2">
    <source>
        <dbReference type="EMBL" id="PJE36827.1"/>
    </source>
</evidence>
<evidence type="ECO:0008006" key="4">
    <source>
        <dbReference type="Google" id="ProtNLM"/>
    </source>
</evidence>
<dbReference type="PROSITE" id="PS51257">
    <property type="entry name" value="PROKAR_LIPOPROTEIN"/>
    <property type="match status" value="1"/>
</dbReference>
<accession>A0A2M8J217</accession>
<feature type="signal peptide" evidence="1">
    <location>
        <begin position="1"/>
        <end position="18"/>
    </location>
</feature>